<feature type="domain" description="Carrier" evidence="1">
    <location>
        <begin position="1"/>
        <end position="82"/>
    </location>
</feature>
<evidence type="ECO:0000313" key="4">
    <source>
        <dbReference type="Proteomes" id="UP001339911"/>
    </source>
</evidence>
<accession>A0ABU7SK27</accession>
<dbReference type="EMBL" id="JAZGQL010000034">
    <property type="protein sequence ID" value="MEE6311490.1"/>
    <property type="molecule type" value="Genomic_DNA"/>
</dbReference>
<dbReference type="Pfam" id="PF00550">
    <property type="entry name" value="PP-binding"/>
    <property type="match status" value="1"/>
</dbReference>
<dbReference type="Proteomes" id="UP001339911">
    <property type="component" value="Unassembled WGS sequence"/>
</dbReference>
<protein>
    <submittedName>
        <fullName evidence="2">Phosphopantetheine-binding protein</fullName>
    </submittedName>
</protein>
<dbReference type="RefSeq" id="WP_331210550.1">
    <property type="nucleotide sequence ID" value="NZ_JAZGQL010000025.1"/>
</dbReference>
<dbReference type="EMBL" id="JAZGQL010000025">
    <property type="protein sequence ID" value="MEE6310327.1"/>
    <property type="molecule type" value="Genomic_DNA"/>
</dbReference>
<evidence type="ECO:0000313" key="2">
    <source>
        <dbReference type="EMBL" id="MEE6310327.1"/>
    </source>
</evidence>
<gene>
    <name evidence="2" type="ORF">V1634_26160</name>
    <name evidence="3" type="ORF">V1634_32175</name>
</gene>
<reference evidence="2 4" key="1">
    <citation type="submission" date="2024-01" db="EMBL/GenBank/DDBJ databases">
        <title>Genome insights into Plantactinospora veratri sp. nov.</title>
        <authorList>
            <person name="Wang L."/>
        </authorList>
    </citation>
    <scope>NUCLEOTIDE SEQUENCE [LARGE SCALE GENOMIC DNA]</scope>
    <source>
        <strain evidence="2 4">NEAU-FHS4</strain>
    </source>
</reference>
<dbReference type="Gene3D" id="1.10.1200.10">
    <property type="entry name" value="ACP-like"/>
    <property type="match status" value="1"/>
</dbReference>
<evidence type="ECO:0000259" key="1">
    <source>
        <dbReference type="PROSITE" id="PS50075"/>
    </source>
</evidence>
<evidence type="ECO:0000313" key="3">
    <source>
        <dbReference type="EMBL" id="MEE6311490.1"/>
    </source>
</evidence>
<dbReference type="InterPro" id="IPR009081">
    <property type="entry name" value="PP-bd_ACP"/>
</dbReference>
<keyword evidence="4" id="KW-1185">Reference proteome</keyword>
<organism evidence="2 4">
    <name type="scientific">Plantactinospora veratri</name>
    <dbReference type="NCBI Taxonomy" id="1436122"/>
    <lineage>
        <taxon>Bacteria</taxon>
        <taxon>Bacillati</taxon>
        <taxon>Actinomycetota</taxon>
        <taxon>Actinomycetes</taxon>
        <taxon>Micromonosporales</taxon>
        <taxon>Micromonosporaceae</taxon>
        <taxon>Plantactinospora</taxon>
    </lineage>
</organism>
<dbReference type="InterPro" id="IPR036736">
    <property type="entry name" value="ACP-like_sf"/>
</dbReference>
<sequence length="83" mass="8677">MTVPGLHHELAGLVVEASDGQISAADALAEPESLGLLGLTSLGHVRLIQAVEHRYGVVVEPDDDVSALDTVPALADYLHQRGV</sequence>
<comment type="caution">
    <text evidence="2">The sequence shown here is derived from an EMBL/GenBank/DDBJ whole genome shotgun (WGS) entry which is preliminary data.</text>
</comment>
<dbReference type="SUPFAM" id="SSF47336">
    <property type="entry name" value="ACP-like"/>
    <property type="match status" value="1"/>
</dbReference>
<name>A0ABU7SK27_9ACTN</name>
<dbReference type="PROSITE" id="PS50075">
    <property type="entry name" value="CARRIER"/>
    <property type="match status" value="1"/>
</dbReference>
<proteinExistence type="predicted"/>